<gene>
    <name evidence="2" type="ORF">PHATRDRAFT_50430</name>
</gene>
<dbReference type="eggNOG" id="ENOG502SGWD">
    <property type="taxonomic scope" value="Eukaryota"/>
</dbReference>
<protein>
    <submittedName>
        <fullName evidence="2">Uncharacterized protein</fullName>
    </submittedName>
</protein>
<keyword evidence="3" id="KW-1185">Reference proteome</keyword>
<dbReference type="InParanoid" id="B7GE36"/>
<feature type="compositionally biased region" description="Basic and acidic residues" evidence="1">
    <location>
        <begin position="178"/>
        <end position="192"/>
    </location>
</feature>
<proteinExistence type="predicted"/>
<dbReference type="OrthoDB" id="48003at2759"/>
<feature type="compositionally biased region" description="Basic and acidic residues" evidence="1">
    <location>
        <begin position="151"/>
        <end position="163"/>
    </location>
</feature>
<feature type="compositionally biased region" description="Polar residues" evidence="1">
    <location>
        <begin position="1"/>
        <end position="18"/>
    </location>
</feature>
<organism evidence="2 3">
    <name type="scientific">Phaeodactylum tricornutum (strain CCAP 1055/1)</name>
    <dbReference type="NCBI Taxonomy" id="556484"/>
    <lineage>
        <taxon>Eukaryota</taxon>
        <taxon>Sar</taxon>
        <taxon>Stramenopiles</taxon>
        <taxon>Ochrophyta</taxon>
        <taxon>Bacillariophyta</taxon>
        <taxon>Bacillariophyceae</taxon>
        <taxon>Bacillariophycidae</taxon>
        <taxon>Naviculales</taxon>
        <taxon>Phaeodactylaceae</taxon>
        <taxon>Phaeodactylum</taxon>
    </lineage>
</organism>
<dbReference type="RefSeq" id="XP_002185419.1">
    <property type="nucleotide sequence ID" value="XM_002185383.1"/>
</dbReference>
<feature type="compositionally biased region" description="Polar residues" evidence="1">
    <location>
        <begin position="220"/>
        <end position="232"/>
    </location>
</feature>
<dbReference type="PaxDb" id="2850-Phatr50430"/>
<dbReference type="GeneID" id="7199247"/>
<dbReference type="HOGENOM" id="CLU_317729_0_0_1"/>
<accession>B7GE36</accession>
<reference evidence="3" key="2">
    <citation type="submission" date="2008-08" db="EMBL/GenBank/DDBJ databases">
        <authorList>
            <consortium name="Diatom Consortium"/>
            <person name="Grigoriev I."/>
            <person name="Grimwood J."/>
            <person name="Kuo A."/>
            <person name="Otillar R.P."/>
            <person name="Salamov A."/>
            <person name="Detter J.C."/>
            <person name="Lindquist E."/>
            <person name="Shapiro H."/>
            <person name="Lucas S."/>
            <person name="Glavina del Rio T."/>
            <person name="Pitluck S."/>
            <person name="Rokhsar D."/>
            <person name="Bowler C."/>
        </authorList>
    </citation>
    <scope>GENOME REANNOTATION</scope>
    <source>
        <strain evidence="3">CCAP 1055/1</strain>
    </source>
</reference>
<reference evidence="2 3" key="1">
    <citation type="journal article" date="2008" name="Nature">
        <title>The Phaeodactylum genome reveals the evolutionary history of diatom genomes.</title>
        <authorList>
            <person name="Bowler C."/>
            <person name="Allen A.E."/>
            <person name="Badger J.H."/>
            <person name="Grimwood J."/>
            <person name="Jabbari K."/>
            <person name="Kuo A."/>
            <person name="Maheswari U."/>
            <person name="Martens C."/>
            <person name="Maumus F."/>
            <person name="Otillar R.P."/>
            <person name="Rayko E."/>
            <person name="Salamov A."/>
            <person name="Vandepoele K."/>
            <person name="Beszteri B."/>
            <person name="Gruber A."/>
            <person name="Heijde M."/>
            <person name="Katinka M."/>
            <person name="Mock T."/>
            <person name="Valentin K."/>
            <person name="Verret F."/>
            <person name="Berges J.A."/>
            <person name="Brownlee C."/>
            <person name="Cadoret J.P."/>
            <person name="Chiovitti A."/>
            <person name="Choi C.J."/>
            <person name="Coesel S."/>
            <person name="De Martino A."/>
            <person name="Detter J.C."/>
            <person name="Durkin C."/>
            <person name="Falciatore A."/>
            <person name="Fournet J."/>
            <person name="Haruta M."/>
            <person name="Huysman M.J."/>
            <person name="Jenkins B.D."/>
            <person name="Jiroutova K."/>
            <person name="Jorgensen R.E."/>
            <person name="Joubert Y."/>
            <person name="Kaplan A."/>
            <person name="Kroger N."/>
            <person name="Kroth P.G."/>
            <person name="La Roche J."/>
            <person name="Lindquist E."/>
            <person name="Lommer M."/>
            <person name="Martin-Jezequel V."/>
            <person name="Lopez P.J."/>
            <person name="Lucas S."/>
            <person name="Mangogna M."/>
            <person name="McGinnis K."/>
            <person name="Medlin L.K."/>
            <person name="Montsant A."/>
            <person name="Oudot-Le Secq M.P."/>
            <person name="Napoli C."/>
            <person name="Obornik M."/>
            <person name="Parker M.S."/>
            <person name="Petit J.L."/>
            <person name="Porcel B.M."/>
            <person name="Poulsen N."/>
            <person name="Robison M."/>
            <person name="Rychlewski L."/>
            <person name="Rynearson T.A."/>
            <person name="Schmutz J."/>
            <person name="Shapiro H."/>
            <person name="Siaut M."/>
            <person name="Stanley M."/>
            <person name="Sussman M.R."/>
            <person name="Taylor A.R."/>
            <person name="Vardi A."/>
            <person name="von Dassow P."/>
            <person name="Vyverman W."/>
            <person name="Willis A."/>
            <person name="Wyrwicz L.S."/>
            <person name="Rokhsar D.S."/>
            <person name="Weissenbach J."/>
            <person name="Armbrust E.V."/>
            <person name="Green B.R."/>
            <person name="Van de Peer Y."/>
            <person name="Grigoriev I.V."/>
        </authorList>
    </citation>
    <scope>NUCLEOTIDE SEQUENCE [LARGE SCALE GENOMIC DNA]</scope>
    <source>
        <strain evidence="2 3">CCAP 1055/1</strain>
    </source>
</reference>
<dbReference type="EMBL" id="CM000632">
    <property type="protein sequence ID" value="EEC43088.1"/>
    <property type="molecule type" value="Genomic_DNA"/>
</dbReference>
<feature type="region of interest" description="Disordered" evidence="1">
    <location>
        <begin position="1"/>
        <end position="27"/>
    </location>
</feature>
<dbReference type="AlphaFoldDB" id="B7GE36"/>
<dbReference type="Proteomes" id="UP000000759">
    <property type="component" value="Chromosome 30"/>
</dbReference>
<evidence type="ECO:0000313" key="3">
    <source>
        <dbReference type="Proteomes" id="UP000000759"/>
    </source>
</evidence>
<name>B7GE36_PHATC</name>
<feature type="region of interest" description="Disordered" evidence="1">
    <location>
        <begin position="151"/>
        <end position="258"/>
    </location>
</feature>
<feature type="compositionally biased region" description="Low complexity" evidence="1">
    <location>
        <begin position="208"/>
        <end position="219"/>
    </location>
</feature>
<evidence type="ECO:0000256" key="1">
    <source>
        <dbReference type="SAM" id="MobiDB-lite"/>
    </source>
</evidence>
<feature type="compositionally biased region" description="Acidic residues" evidence="1">
    <location>
        <begin position="193"/>
        <end position="202"/>
    </location>
</feature>
<evidence type="ECO:0000313" key="2">
    <source>
        <dbReference type="EMBL" id="EEC43088.1"/>
    </source>
</evidence>
<sequence length="917" mass="100344">MSSSLTPASLRSDASTESGTDEDTQAYDKLALDDCVNSPVPLNPDESQNAEIRALAAKLAPDFEQADALLQVPFEFQSHPSFSVLEAATSEDDDMDREMESLQFSEALLRQELELAQDFSTLFQTVSHNMSNTSDAVDKFNLSGTPFCEGMKRQLFDPPDHQSADGSPALALQSSSSREADIDPSDGNKQEECSLEIDDDDCPDKVLSPIRIPSPVSSPNGKSTATTSSSPEVDQGPRDSSILLTAGTPSRSVANPIQPYTHKDHFTALRLSLEEHGGWYSVDLTSFVVPPRDTTTGNLIGLKDYCLAIPESKLKHLYVGLPDAAKPGPDTTVTGCSQYTLPLPVRTLAIPVRPDVLCGAIMDAVHQVLTSTAIHARILKRQGGHLRGIISGCVVPRDPDRLVEESFHSKSSAGELEGVPSTYPPFLIDAQLCTAKSDSCERVLLLRVYHCCSESIQPSDDVDNMNTSWVTALSQQNPAGDHVLGTNHFALVEHLDIEASTRLRECCALVQRVEAPELSKRIRSPGKRFDNRESMQTLVSSHLLEHYRACPSVREGSITLPSLNSDDWPVIQSSWRFVQATWEELETRDLTYTTLTTARFGAFPALPTLDVHYCSQIRRFSREVMIMQLLKSASELEEYAREAEYACANMISLLQPTFDAYGMEAPLLPKPVPLNEYPLDFTPPQQACPPWGLRVMEALNETQALTSDAGRDEPILSPTTLYAIDASESLAMARRAVSLILNAFQIQDDEEKGARLGRKNLQVMDRLAKMQAHQRTLIQSLQNGIALSEKAAKAADDFHRKAGVMEVPLLKWNIVVGGASGTCSVTAKHLLFITQLIPVIGGSRTAIFRISEVDFDVQESTPSILNPLPTVVSVRKDGQQIYSFRPSAGGKRLKSVLETIKATALDQDALPESPSSA</sequence>
<dbReference type="KEGG" id="pti:PHATRDRAFT_50430"/>